<evidence type="ECO:0000256" key="6">
    <source>
        <dbReference type="ARBA" id="ARBA00022723"/>
    </source>
</evidence>
<accession>A0A0G3EN33</accession>
<evidence type="ECO:0000259" key="10">
    <source>
        <dbReference type="PROSITE" id="PS51918"/>
    </source>
</evidence>
<reference evidence="11 12" key="2">
    <citation type="journal article" date="2016" name="ISME J.">
        <title>Characterization of the first cultured representative of Verrucomicrobia subdivision 5 indicates the proposal of a novel phylum.</title>
        <authorList>
            <person name="Spring S."/>
            <person name="Bunk B."/>
            <person name="Sproer C."/>
            <person name="Schumann P."/>
            <person name="Rohde M."/>
            <person name="Tindall B.J."/>
            <person name="Klenk H.P."/>
        </authorList>
    </citation>
    <scope>NUCLEOTIDE SEQUENCE [LARGE SCALE GENOMIC DNA]</scope>
    <source>
        <strain evidence="11 12">L21-Fru-AB</strain>
    </source>
</reference>
<keyword evidence="4 11" id="KW-0808">Transferase</keyword>
<dbReference type="PANTHER" id="PTHR43020">
    <property type="entry name" value="CDK5 REGULATORY SUBUNIT-ASSOCIATED PROTEIN 1"/>
    <property type="match status" value="1"/>
</dbReference>
<dbReference type="EMBL" id="CP010904">
    <property type="protein sequence ID" value="AKJ65559.1"/>
    <property type="molecule type" value="Genomic_DNA"/>
</dbReference>
<keyword evidence="3" id="KW-0963">Cytoplasm</keyword>
<dbReference type="PANTHER" id="PTHR43020:SF2">
    <property type="entry name" value="MITOCHONDRIAL TRNA METHYLTHIOTRANSFERASE CDK5RAP1"/>
    <property type="match status" value="1"/>
</dbReference>
<evidence type="ECO:0000313" key="11">
    <source>
        <dbReference type="EMBL" id="AKJ65559.1"/>
    </source>
</evidence>
<keyword evidence="6" id="KW-0479">Metal-binding</keyword>
<reference evidence="12" key="1">
    <citation type="submission" date="2015-02" db="EMBL/GenBank/DDBJ databases">
        <title>Description and complete genome sequence of the first cultured representative of the subdivision 5 of the Verrucomicrobia phylum.</title>
        <authorList>
            <person name="Spring S."/>
            <person name="Bunk B."/>
            <person name="Sproer C."/>
            <person name="Klenk H.-P."/>
        </authorList>
    </citation>
    <scope>NUCLEOTIDE SEQUENCE [LARGE SCALE GENOMIC DNA]</scope>
    <source>
        <strain evidence="12">L21-Fru-AB</strain>
    </source>
</reference>
<dbReference type="InterPro" id="IPR005839">
    <property type="entry name" value="Methylthiotransferase"/>
</dbReference>
<dbReference type="SFLD" id="SFLDS00029">
    <property type="entry name" value="Radical_SAM"/>
    <property type="match status" value="1"/>
</dbReference>
<dbReference type="PATRIC" id="fig|1609981.3.peg.2430"/>
<dbReference type="PROSITE" id="PS51449">
    <property type="entry name" value="MTTASE_N"/>
    <property type="match status" value="1"/>
</dbReference>
<keyword evidence="7" id="KW-0408">Iron</keyword>
<dbReference type="InterPro" id="IPR006638">
    <property type="entry name" value="Elp3/MiaA/NifB-like_rSAM"/>
</dbReference>
<keyword evidence="8" id="KW-0411">Iron-sulfur</keyword>
<dbReference type="AlphaFoldDB" id="A0A0G3EN33"/>
<dbReference type="GO" id="GO:0035597">
    <property type="term" value="F:tRNA-2-methylthio-N(6)-dimethylallyladenosine(37) synthase activity"/>
    <property type="evidence" value="ECO:0007669"/>
    <property type="project" value="TreeGrafter"/>
</dbReference>
<keyword evidence="12" id="KW-1185">Reference proteome</keyword>
<dbReference type="RefSeq" id="WP_052882772.1">
    <property type="nucleotide sequence ID" value="NZ_CP010904.1"/>
</dbReference>
<dbReference type="Pfam" id="PF00919">
    <property type="entry name" value="UPF0004"/>
    <property type="match status" value="1"/>
</dbReference>
<comment type="cofactor">
    <cofactor evidence="1">
        <name>[4Fe-4S] cluster</name>
        <dbReference type="ChEBI" id="CHEBI:49883"/>
    </cofactor>
</comment>
<dbReference type="Gene3D" id="3.80.30.20">
    <property type="entry name" value="tm_1862 like domain"/>
    <property type="match status" value="1"/>
</dbReference>
<dbReference type="InterPro" id="IPR013848">
    <property type="entry name" value="Methylthiotransferase_N"/>
</dbReference>
<feature type="domain" description="Radical SAM core" evidence="10">
    <location>
        <begin position="143"/>
        <end position="371"/>
    </location>
</feature>
<dbReference type="GO" id="GO:0005829">
    <property type="term" value="C:cytosol"/>
    <property type="evidence" value="ECO:0007669"/>
    <property type="project" value="TreeGrafter"/>
</dbReference>
<gene>
    <name evidence="11" type="primary">mtaB</name>
    <name evidence="11" type="ORF">L21SP4_02333</name>
</gene>
<feature type="domain" description="MTTase N-terminal" evidence="9">
    <location>
        <begin position="20"/>
        <end position="131"/>
    </location>
</feature>
<dbReference type="SMART" id="SM00729">
    <property type="entry name" value="Elp3"/>
    <property type="match status" value="1"/>
</dbReference>
<dbReference type="STRING" id="1307763.L21SP4_02333"/>
<dbReference type="EC" id="2.-.-.-" evidence="11"/>
<dbReference type="PROSITE" id="PS51918">
    <property type="entry name" value="RADICAL_SAM"/>
    <property type="match status" value="1"/>
</dbReference>
<dbReference type="InterPro" id="IPR023404">
    <property type="entry name" value="rSAM_horseshoe"/>
</dbReference>
<protein>
    <submittedName>
        <fullName evidence="11">Threonylcarbamoyladenosine tRNA methylthiotransferase MtaB</fullName>
        <ecNumber evidence="11">2.-.-.-</ecNumber>
    </submittedName>
</protein>
<dbReference type="Gene3D" id="3.40.50.12160">
    <property type="entry name" value="Methylthiotransferase, N-terminal domain"/>
    <property type="match status" value="1"/>
</dbReference>
<dbReference type="KEGG" id="vbl:L21SP4_02333"/>
<evidence type="ECO:0000256" key="1">
    <source>
        <dbReference type="ARBA" id="ARBA00001966"/>
    </source>
</evidence>
<evidence type="ECO:0000256" key="7">
    <source>
        <dbReference type="ARBA" id="ARBA00023004"/>
    </source>
</evidence>
<dbReference type="NCBIfam" id="TIGR00089">
    <property type="entry name" value="MiaB/RimO family radical SAM methylthiotransferase"/>
    <property type="match status" value="1"/>
</dbReference>
<dbReference type="GO" id="GO:0046872">
    <property type="term" value="F:metal ion binding"/>
    <property type="evidence" value="ECO:0007669"/>
    <property type="project" value="UniProtKB-KW"/>
</dbReference>
<organism evidence="11 12">
    <name type="scientific">Kiritimatiella glycovorans</name>
    <dbReference type="NCBI Taxonomy" id="1307763"/>
    <lineage>
        <taxon>Bacteria</taxon>
        <taxon>Pseudomonadati</taxon>
        <taxon>Kiritimatiellota</taxon>
        <taxon>Kiritimatiellia</taxon>
        <taxon>Kiritimatiellales</taxon>
        <taxon>Kiritimatiellaceae</taxon>
        <taxon>Kiritimatiella</taxon>
    </lineage>
</organism>
<proteinExistence type="predicted"/>
<dbReference type="GO" id="GO:0051539">
    <property type="term" value="F:4 iron, 4 sulfur cluster binding"/>
    <property type="evidence" value="ECO:0007669"/>
    <property type="project" value="UniProtKB-KW"/>
</dbReference>
<dbReference type="PROSITE" id="PS01278">
    <property type="entry name" value="MTTASE_RADICAL"/>
    <property type="match status" value="1"/>
</dbReference>
<keyword evidence="5" id="KW-0949">S-adenosyl-L-methionine</keyword>
<dbReference type="InterPro" id="IPR038135">
    <property type="entry name" value="Methylthiotransferase_N_sf"/>
</dbReference>
<dbReference type="OrthoDB" id="9805215at2"/>
<dbReference type="InterPro" id="IPR007197">
    <property type="entry name" value="rSAM"/>
</dbReference>
<sequence length="441" mass="47499">MTRTHHDITQPPASAFGGALPFRVRVLGCKVNQCEAEEIRGALSARGLREAGRGESTAVAVLHSCAVTAEAVRKTRQALRRLAKEEPDRLLLSGCAAGEALTGELKPDPVRVPAGPGWRERLETALDGAGLGRVAGGPVRASDPRQIRAFLKIQDGCDLGCAYCIVPSLRGTPRDRPPGEVLAEARELAGRGHREIVVTGISVGLYGRDGGYDLREVLDPLTRMEDVARVRLSSLHPSELTDPLLEFWSRTGKLMPHVHLPLQSGSDAVLAAMGRGYDGAQFRAAVARMRAARENPAITTDVIVGFPGETEADFARTMELCRGTGFSRMHVFPFSVRPGTRAAKMGRRVSPDETARRAARLRALGAELSAAYHAQFEGREVRVLLERTVGESASGLRPADFRGMTERYVPAECRMRGAARGQVATVRVKSSCGEGVTAEEV</sequence>
<evidence type="ECO:0000256" key="5">
    <source>
        <dbReference type="ARBA" id="ARBA00022691"/>
    </source>
</evidence>
<dbReference type="InterPro" id="IPR020612">
    <property type="entry name" value="Methylthiotransferase_CS"/>
</dbReference>
<dbReference type="Pfam" id="PF04055">
    <property type="entry name" value="Radical_SAM"/>
    <property type="match status" value="1"/>
</dbReference>
<dbReference type="SUPFAM" id="SSF102114">
    <property type="entry name" value="Radical SAM enzymes"/>
    <property type="match status" value="1"/>
</dbReference>
<dbReference type="FunFam" id="3.80.30.20:FF:000001">
    <property type="entry name" value="tRNA-2-methylthio-N(6)-dimethylallyladenosine synthase 2"/>
    <property type="match status" value="1"/>
</dbReference>
<evidence type="ECO:0000256" key="4">
    <source>
        <dbReference type="ARBA" id="ARBA00022679"/>
    </source>
</evidence>
<evidence type="ECO:0000256" key="8">
    <source>
        <dbReference type="ARBA" id="ARBA00023014"/>
    </source>
</evidence>
<dbReference type="SFLD" id="SFLDG01082">
    <property type="entry name" value="B12-binding_domain_containing"/>
    <property type="match status" value="1"/>
</dbReference>
<dbReference type="Proteomes" id="UP000035268">
    <property type="component" value="Chromosome"/>
</dbReference>
<dbReference type="CDD" id="cd01335">
    <property type="entry name" value="Radical_SAM"/>
    <property type="match status" value="1"/>
</dbReference>
<keyword evidence="2" id="KW-0004">4Fe-4S</keyword>
<evidence type="ECO:0000259" key="9">
    <source>
        <dbReference type="PROSITE" id="PS51449"/>
    </source>
</evidence>
<evidence type="ECO:0000313" key="12">
    <source>
        <dbReference type="Proteomes" id="UP000035268"/>
    </source>
</evidence>
<evidence type="ECO:0000256" key="2">
    <source>
        <dbReference type="ARBA" id="ARBA00022485"/>
    </source>
</evidence>
<name>A0A0G3EN33_9BACT</name>
<evidence type="ECO:0000256" key="3">
    <source>
        <dbReference type="ARBA" id="ARBA00022490"/>
    </source>
</evidence>
<dbReference type="InterPro" id="IPR058240">
    <property type="entry name" value="rSAM_sf"/>
</dbReference>